<evidence type="ECO:0000313" key="2">
    <source>
        <dbReference type="EMBL" id="EAQ78555.1"/>
    </source>
</evidence>
<feature type="compositionally biased region" description="Gly residues" evidence="1">
    <location>
        <begin position="532"/>
        <end position="551"/>
    </location>
</feature>
<feature type="region of interest" description="Disordered" evidence="1">
    <location>
        <begin position="518"/>
        <end position="556"/>
    </location>
</feature>
<comment type="caution">
    <text evidence="2">The sequence shown here is derived from an EMBL/GenBank/DDBJ whole genome shotgun (WGS) entry which is preliminary data.</text>
</comment>
<proteinExistence type="predicted"/>
<evidence type="ECO:0000313" key="3">
    <source>
        <dbReference type="Proteomes" id="UP000004358"/>
    </source>
</evidence>
<evidence type="ECO:0008006" key="4">
    <source>
        <dbReference type="Google" id="ProtNLM"/>
    </source>
</evidence>
<feature type="compositionally biased region" description="Basic and acidic residues" evidence="1">
    <location>
        <begin position="631"/>
        <end position="641"/>
    </location>
</feature>
<dbReference type="GO" id="GO:0004062">
    <property type="term" value="F:aryl sulfotransferase activity"/>
    <property type="evidence" value="ECO:0007669"/>
    <property type="project" value="InterPro"/>
</dbReference>
<dbReference type="InterPro" id="IPR011047">
    <property type="entry name" value="Quinoprotein_ADH-like_sf"/>
</dbReference>
<dbReference type="PANTHER" id="PTHR35340:SF5">
    <property type="entry name" value="ASST-DOMAIN-CONTAINING PROTEIN"/>
    <property type="match status" value="1"/>
</dbReference>
<feature type="region of interest" description="Disordered" evidence="1">
    <location>
        <begin position="239"/>
        <end position="280"/>
    </location>
</feature>
<dbReference type="Pfam" id="PF05935">
    <property type="entry name" value="Arylsulfotrans"/>
    <property type="match status" value="1"/>
</dbReference>
<accession>A3ZY18</accession>
<feature type="compositionally biased region" description="Basic and acidic residues" evidence="1">
    <location>
        <begin position="251"/>
        <end position="275"/>
    </location>
</feature>
<protein>
    <recommendedName>
        <fullName evidence="4">Arylsulfotransferase (ASST)</fullName>
    </recommendedName>
</protein>
<dbReference type="InterPro" id="IPR010262">
    <property type="entry name" value="Arylsulfotransferase_bact"/>
</dbReference>
<dbReference type="EMBL" id="AANZ01000020">
    <property type="protein sequence ID" value="EAQ78555.1"/>
    <property type="molecule type" value="Genomic_DNA"/>
</dbReference>
<dbReference type="Proteomes" id="UP000004358">
    <property type="component" value="Unassembled WGS sequence"/>
</dbReference>
<name>A3ZY18_9BACT</name>
<dbReference type="AlphaFoldDB" id="A3ZY18"/>
<sequence length="699" mass="75374">MLALLSRGANAETTSDPPLKAPRDGVSLHKPTALPGYSLIAPLNSTSTYLVDMDGRVVHQWKSDFTPALSAYLLENGHLLRPAAQRGGGFGGPGAGGRIQEFDWDGELVWDYSFAGSKLRPHHDICPLPNGNVLVVASDPKTAEESLAMGRRAELVTEQLLPDCILEIKPTGPTTGEIVWRWRAWDHLVQDADPLKPGYGDVSEHPELIDVNFSTAMMDRMMQDPAQLAKLRSLGYVGGGTAADKPAGGEAKQRESGRDPQPDDQRPGHDGHGPRGGDWMHVNSVAYNQKLDQIMISVHEFSEVWIIDHSTTTKEAAAHSGGKSGRGGDLLYRWGNPRVYRSGSNVDQRLFAQHCAHWIADGLPGAGDMLVFNNGLGRQDGAYSSVDQIVLPLNRQGLYDKEEYLAYGPTEAKWTFHDPAKSDFYSMMISGAQRLSNGNTFVCSGAQAMLFEVTPDNEVVWVLKVPGGGMGGPGEMRPGQLVPEFLARDLAISDEQQSTILKLQTKVDAKLETLLSDDQRKSLQQPPMLGFAGPGGPRAPGGGPGAPGGRRGFQPPTIGEVIPRFVLAGLDLNEDQTEELQQLQRQVDQQLAAVWTDKQKATLQEMEQRFAGGPANGPLGGFGPPPGMRPRGGDRQGRPDRGGPGGRGGGPGGVFRVYRYGMDYAAFAGKDLAPRKLLTEEMAPASEPSQRGPGQRPSN</sequence>
<feature type="region of interest" description="Disordered" evidence="1">
    <location>
        <begin position="610"/>
        <end position="654"/>
    </location>
</feature>
<gene>
    <name evidence="2" type="ORF">DSM3645_26769</name>
</gene>
<feature type="region of interest" description="Disordered" evidence="1">
    <location>
        <begin position="678"/>
        <end position="699"/>
    </location>
</feature>
<organism evidence="2 3">
    <name type="scientific">Blastopirellula marina DSM 3645</name>
    <dbReference type="NCBI Taxonomy" id="314230"/>
    <lineage>
        <taxon>Bacteria</taxon>
        <taxon>Pseudomonadati</taxon>
        <taxon>Planctomycetota</taxon>
        <taxon>Planctomycetia</taxon>
        <taxon>Pirellulales</taxon>
        <taxon>Pirellulaceae</taxon>
        <taxon>Blastopirellula</taxon>
    </lineage>
</organism>
<dbReference type="STRING" id="314230.DSM3645_26769"/>
<reference evidence="2 3" key="1">
    <citation type="submission" date="2006-02" db="EMBL/GenBank/DDBJ databases">
        <authorList>
            <person name="Amann R."/>
            <person name="Ferriera S."/>
            <person name="Johnson J."/>
            <person name="Kravitz S."/>
            <person name="Halpern A."/>
            <person name="Remington K."/>
            <person name="Beeson K."/>
            <person name="Tran B."/>
            <person name="Rogers Y.-H."/>
            <person name="Friedman R."/>
            <person name="Venter J.C."/>
        </authorList>
    </citation>
    <scope>NUCLEOTIDE SEQUENCE [LARGE SCALE GENOMIC DNA]</scope>
    <source>
        <strain evidence="2 3">DSM 3645</strain>
    </source>
</reference>
<evidence type="ECO:0000256" key="1">
    <source>
        <dbReference type="SAM" id="MobiDB-lite"/>
    </source>
</evidence>
<dbReference type="SUPFAM" id="SSF50998">
    <property type="entry name" value="Quinoprotein alcohol dehydrogenase-like"/>
    <property type="match status" value="1"/>
</dbReference>
<dbReference type="eggNOG" id="COG3118">
    <property type="taxonomic scope" value="Bacteria"/>
</dbReference>
<feature type="region of interest" description="Disordered" evidence="1">
    <location>
        <begin position="1"/>
        <end position="27"/>
    </location>
</feature>
<dbReference type="InterPro" id="IPR053143">
    <property type="entry name" value="Arylsulfate_ST"/>
</dbReference>
<feature type="compositionally biased region" description="Gly residues" evidence="1">
    <location>
        <begin position="642"/>
        <end position="653"/>
    </location>
</feature>
<dbReference type="PANTHER" id="PTHR35340">
    <property type="entry name" value="PQQ ENZYME REPEAT PROTEIN-RELATED"/>
    <property type="match status" value="1"/>
</dbReference>
<dbReference type="HOGENOM" id="CLU_394171_0_0_0"/>